<keyword evidence="3" id="KW-1185">Reference proteome</keyword>
<protein>
    <recommendedName>
        <fullName evidence="4">DUF559 domain-containing protein</fullName>
    </recommendedName>
</protein>
<dbReference type="Proteomes" id="UP000196320">
    <property type="component" value="Unassembled WGS sequence"/>
</dbReference>
<dbReference type="AlphaFoldDB" id="A0A1R4JJL5"/>
<proteinExistence type="predicted"/>
<dbReference type="EMBL" id="FUKO01000019">
    <property type="protein sequence ID" value="SJN32250.1"/>
    <property type="molecule type" value="Genomic_DNA"/>
</dbReference>
<reference evidence="2 3" key="1">
    <citation type="submission" date="2017-02" db="EMBL/GenBank/DDBJ databases">
        <authorList>
            <person name="Peterson S.W."/>
        </authorList>
    </citation>
    <scope>NUCLEOTIDE SEQUENCE [LARGE SCALE GENOMIC DNA]</scope>
    <source>
        <strain evidence="2 3">B Mb 05.01</strain>
    </source>
</reference>
<gene>
    <name evidence="2" type="ORF">FM104_07815</name>
</gene>
<accession>A0A1R4JJL5</accession>
<evidence type="ECO:0000313" key="3">
    <source>
        <dbReference type="Proteomes" id="UP000196320"/>
    </source>
</evidence>
<evidence type="ECO:0008006" key="4">
    <source>
        <dbReference type="Google" id="ProtNLM"/>
    </source>
</evidence>
<name>A0A1R4JJL5_9MICO</name>
<feature type="region of interest" description="Disordered" evidence="1">
    <location>
        <begin position="34"/>
        <end position="68"/>
    </location>
</feature>
<organism evidence="2 3">
    <name type="scientific">Microbacterium esteraromaticum</name>
    <dbReference type="NCBI Taxonomy" id="57043"/>
    <lineage>
        <taxon>Bacteria</taxon>
        <taxon>Bacillati</taxon>
        <taxon>Actinomycetota</taxon>
        <taxon>Actinomycetes</taxon>
        <taxon>Micrococcales</taxon>
        <taxon>Microbacteriaceae</taxon>
        <taxon>Microbacterium</taxon>
    </lineage>
</organism>
<evidence type="ECO:0000313" key="2">
    <source>
        <dbReference type="EMBL" id="SJN32250.1"/>
    </source>
</evidence>
<dbReference type="RefSeq" id="WP_143738281.1">
    <property type="nucleotide sequence ID" value="NZ_FUKO01000019.1"/>
</dbReference>
<sequence>MTRRQPLPDDFVDGPFHVARAREAGIARSRLRAADLSSPTRGVRRIRSKEEAADAEGGSDQDNLTPTQRMQRLSTRLRDDIEGYVVAFTPHQFLSHETGLAVLGCPLPYTTTDRREVHVSVRRPHPLPRRNGVRGHRLQARESARWRAGGLPIEHPARMWRQSASQWGLDDLIVAGDFLIHPRRRLVTLDDLRREVAEAGDVRRLLRAALQEIRSGSESSEESRLRLVLTRAGLPEPVLNMNLVDDSGRFVARLDLAYPKYRVAPEYDGRGHAEAGQFAKDADRWDAIRAQHWQHVRILSHHLRPDPQIAVDKVAVALFDAGWRPGRG</sequence>
<dbReference type="OrthoDB" id="3173471at2"/>
<evidence type="ECO:0000256" key="1">
    <source>
        <dbReference type="SAM" id="MobiDB-lite"/>
    </source>
</evidence>